<keyword evidence="1" id="KW-1003">Cell membrane</keyword>
<dbReference type="EMBL" id="BMLN01000003">
    <property type="protein sequence ID" value="GGN97034.1"/>
    <property type="molecule type" value="Genomic_DNA"/>
</dbReference>
<dbReference type="Proteomes" id="UP000606653">
    <property type="component" value="Unassembled WGS sequence"/>
</dbReference>
<dbReference type="SUPFAM" id="SSF53850">
    <property type="entry name" value="Periplasmic binding protein-like II"/>
    <property type="match status" value="1"/>
</dbReference>
<sequence length="485" mass="53632">MVMGLHMLLTRHPLHTSQQTKTSPTGQPVREIEKTYSGGSKMMKKGFILLMLCSLLLVLAGCGNSPTNASGGEKTVIDAGAGENATELSYWTFVELHGKHFEKMLEKWNAENTDRQIKLNVTVMPYDDMHNKLSIALQTGTGAPDIADIELGKFPDFLKGTPQLEPLGDVIDPYRDTIVESRIDIYSKDGQNYGIPTHVGASVAFYNTEILEEAGVDYTKIETWDDFKKAGELVYEKTGKYMGTADTSAAWQESMLLSQQGSDFTDADGNPQINSPEMVKALQVLKDLQDSNVIATIAGGQPDTEEAYGEYNSGNYATAFMPLWMMSRYTNYMPDLAGKIAIAPLPVIEKGMPRSVGGGGTGTVVTKTAKDVQLAKDFLAFAKLSEEANIEIWNTLGFDPVNMKVWEMKEITHNPENEFVKYFKNNPFDVLNEIRDEIKYVKSVPASPTINNVLCTVTLNEIFEDGKDIQQALDDAQAQIEQELQ</sequence>
<reference evidence="7" key="1">
    <citation type="journal article" date="2019" name="Int. J. Syst. Evol. Microbiol.">
        <title>The Global Catalogue of Microorganisms (GCM) 10K type strain sequencing project: providing services to taxonomists for standard genome sequencing and annotation.</title>
        <authorList>
            <consortium name="The Broad Institute Genomics Platform"/>
            <consortium name="The Broad Institute Genome Sequencing Center for Infectious Disease"/>
            <person name="Wu L."/>
            <person name="Ma J."/>
        </authorList>
    </citation>
    <scope>NUCLEOTIDE SEQUENCE [LARGE SCALE GENOMIC DNA]</scope>
    <source>
        <strain evidence="7">CGMCC 1.6964</strain>
    </source>
</reference>
<dbReference type="PANTHER" id="PTHR43649:SF33">
    <property type="entry name" value="POLYGALACTURONAN_RHAMNOGALACTURONAN-BINDING PROTEIN YTCQ"/>
    <property type="match status" value="1"/>
</dbReference>
<protein>
    <submittedName>
        <fullName evidence="6">Arabinose-binding protein</fullName>
    </submittedName>
</protein>
<evidence type="ECO:0000256" key="1">
    <source>
        <dbReference type="ARBA" id="ARBA00022475"/>
    </source>
</evidence>
<keyword evidence="3" id="KW-0472">Membrane</keyword>
<evidence type="ECO:0000256" key="3">
    <source>
        <dbReference type="ARBA" id="ARBA00023136"/>
    </source>
</evidence>
<dbReference type="Pfam" id="PF01547">
    <property type="entry name" value="SBP_bac_1"/>
    <property type="match status" value="1"/>
</dbReference>
<keyword evidence="7" id="KW-1185">Reference proteome</keyword>
<dbReference type="InterPro" id="IPR006059">
    <property type="entry name" value="SBP"/>
</dbReference>
<evidence type="ECO:0000256" key="5">
    <source>
        <dbReference type="ARBA" id="ARBA00023288"/>
    </source>
</evidence>
<accession>A0ABQ2KYL5</accession>
<evidence type="ECO:0000313" key="7">
    <source>
        <dbReference type="Proteomes" id="UP000606653"/>
    </source>
</evidence>
<evidence type="ECO:0000313" key="6">
    <source>
        <dbReference type="EMBL" id="GGN97034.1"/>
    </source>
</evidence>
<evidence type="ECO:0000256" key="4">
    <source>
        <dbReference type="ARBA" id="ARBA00023139"/>
    </source>
</evidence>
<proteinExistence type="predicted"/>
<keyword evidence="5" id="KW-0449">Lipoprotein</keyword>
<dbReference type="PANTHER" id="PTHR43649">
    <property type="entry name" value="ARABINOSE-BINDING PROTEIN-RELATED"/>
    <property type="match status" value="1"/>
</dbReference>
<keyword evidence="4" id="KW-0564">Palmitate</keyword>
<dbReference type="CDD" id="cd13585">
    <property type="entry name" value="PBP2_TMBP_like"/>
    <property type="match status" value="1"/>
</dbReference>
<dbReference type="Gene3D" id="3.40.190.10">
    <property type="entry name" value="Periplasmic binding protein-like II"/>
    <property type="match status" value="1"/>
</dbReference>
<dbReference type="InterPro" id="IPR050490">
    <property type="entry name" value="Bact_solute-bd_prot1"/>
</dbReference>
<organism evidence="6 7">
    <name type="scientific">Saccharibacillus kuerlensis</name>
    <dbReference type="NCBI Taxonomy" id="459527"/>
    <lineage>
        <taxon>Bacteria</taxon>
        <taxon>Bacillati</taxon>
        <taxon>Bacillota</taxon>
        <taxon>Bacilli</taxon>
        <taxon>Bacillales</taxon>
        <taxon>Paenibacillaceae</taxon>
        <taxon>Saccharibacillus</taxon>
    </lineage>
</organism>
<name>A0ABQ2KYL5_9BACL</name>
<keyword evidence="2" id="KW-0732">Signal</keyword>
<evidence type="ECO:0000256" key="2">
    <source>
        <dbReference type="ARBA" id="ARBA00022729"/>
    </source>
</evidence>
<gene>
    <name evidence="6" type="primary">araN</name>
    <name evidence="6" type="ORF">GCM10010969_14550</name>
</gene>
<comment type="caution">
    <text evidence="6">The sequence shown here is derived from an EMBL/GenBank/DDBJ whole genome shotgun (WGS) entry which is preliminary data.</text>
</comment>